<keyword evidence="6" id="KW-0378">Hydrolase</keyword>
<name>A0A1B7TDE8_9ASCO</name>
<dbReference type="SUPFAM" id="SSF52540">
    <property type="entry name" value="P-loop containing nucleoside triphosphate hydrolases"/>
    <property type="match status" value="1"/>
</dbReference>
<gene>
    <name evidence="6" type="ORF">HANVADRAFT_24624</name>
</gene>
<comment type="similarity">
    <text evidence="1">Belongs to the SMC family. SMC5 subfamily.</text>
</comment>
<dbReference type="Proteomes" id="UP000092321">
    <property type="component" value="Unassembled WGS sequence"/>
</dbReference>
<dbReference type="InterPro" id="IPR027417">
    <property type="entry name" value="P-loop_NTPase"/>
</dbReference>
<organism evidence="6 7">
    <name type="scientific">Hanseniaspora valbyensis NRRL Y-1626</name>
    <dbReference type="NCBI Taxonomy" id="766949"/>
    <lineage>
        <taxon>Eukaryota</taxon>
        <taxon>Fungi</taxon>
        <taxon>Dikarya</taxon>
        <taxon>Ascomycota</taxon>
        <taxon>Saccharomycotina</taxon>
        <taxon>Saccharomycetes</taxon>
        <taxon>Saccharomycodales</taxon>
        <taxon>Saccharomycodaceae</taxon>
        <taxon>Hanseniaspora</taxon>
    </lineage>
</organism>
<dbReference type="EMBL" id="LXPE01000013">
    <property type="protein sequence ID" value="OBA26741.1"/>
    <property type="molecule type" value="Genomic_DNA"/>
</dbReference>
<evidence type="ECO:0000313" key="7">
    <source>
        <dbReference type="Proteomes" id="UP000092321"/>
    </source>
</evidence>
<evidence type="ECO:0000256" key="2">
    <source>
        <dbReference type="ARBA" id="ARBA00018687"/>
    </source>
</evidence>
<feature type="coiled-coil region" evidence="4">
    <location>
        <begin position="686"/>
        <end position="751"/>
    </location>
</feature>
<keyword evidence="3 4" id="KW-0175">Coiled coil</keyword>
<evidence type="ECO:0000313" key="6">
    <source>
        <dbReference type="EMBL" id="OBA26741.1"/>
    </source>
</evidence>
<dbReference type="GO" id="GO:0005634">
    <property type="term" value="C:nucleus"/>
    <property type="evidence" value="ECO:0007669"/>
    <property type="project" value="TreeGrafter"/>
</dbReference>
<keyword evidence="7" id="KW-1185">Reference proteome</keyword>
<dbReference type="AlphaFoldDB" id="A0A1B7TDE8"/>
<reference evidence="7" key="1">
    <citation type="journal article" date="2016" name="Proc. Natl. Acad. Sci. U.S.A.">
        <title>Comparative genomics of biotechnologically important yeasts.</title>
        <authorList>
            <person name="Riley R."/>
            <person name="Haridas S."/>
            <person name="Wolfe K.H."/>
            <person name="Lopes M.R."/>
            <person name="Hittinger C.T."/>
            <person name="Goeker M."/>
            <person name="Salamov A.A."/>
            <person name="Wisecaver J.H."/>
            <person name="Long T.M."/>
            <person name="Calvey C.H."/>
            <person name="Aerts A.L."/>
            <person name="Barry K.W."/>
            <person name="Choi C."/>
            <person name="Clum A."/>
            <person name="Coughlan A.Y."/>
            <person name="Deshpande S."/>
            <person name="Douglass A.P."/>
            <person name="Hanson S.J."/>
            <person name="Klenk H.-P."/>
            <person name="LaButti K.M."/>
            <person name="Lapidus A."/>
            <person name="Lindquist E.A."/>
            <person name="Lipzen A.M."/>
            <person name="Meier-Kolthoff J.P."/>
            <person name="Ohm R.A."/>
            <person name="Otillar R.P."/>
            <person name="Pangilinan J.L."/>
            <person name="Peng Y."/>
            <person name="Rokas A."/>
            <person name="Rosa C.A."/>
            <person name="Scheuner C."/>
            <person name="Sibirny A.A."/>
            <person name="Slot J.C."/>
            <person name="Stielow J.B."/>
            <person name="Sun H."/>
            <person name="Kurtzman C.P."/>
            <person name="Blackwell M."/>
            <person name="Grigoriev I.V."/>
            <person name="Jeffries T.W."/>
        </authorList>
    </citation>
    <scope>NUCLEOTIDE SEQUENCE [LARGE SCALE GENOMIC DNA]</scope>
    <source>
        <strain evidence="7">NRRL Y-1626</strain>
    </source>
</reference>
<protein>
    <recommendedName>
        <fullName evidence="2">Structural maintenance of chromosomes protein 5</fullName>
    </recommendedName>
</protein>
<dbReference type="Pfam" id="PF13476">
    <property type="entry name" value="AAA_23"/>
    <property type="match status" value="1"/>
</dbReference>
<evidence type="ECO:0000259" key="5">
    <source>
        <dbReference type="Pfam" id="PF13476"/>
    </source>
</evidence>
<accession>A0A1B7TDE8</accession>
<dbReference type="InterPro" id="IPR038729">
    <property type="entry name" value="Rad50/SbcC_AAA"/>
</dbReference>
<feature type="coiled-coil region" evidence="4">
    <location>
        <begin position="230"/>
        <end position="277"/>
    </location>
</feature>
<dbReference type="Gene3D" id="3.40.50.300">
    <property type="entry name" value="P-loop containing nucleotide triphosphate hydrolases"/>
    <property type="match status" value="2"/>
</dbReference>
<evidence type="ECO:0000256" key="1">
    <source>
        <dbReference type="ARBA" id="ARBA00010171"/>
    </source>
</evidence>
<evidence type="ECO:0000256" key="4">
    <source>
        <dbReference type="SAM" id="Coils"/>
    </source>
</evidence>
<dbReference type="OrthoDB" id="10254973at2759"/>
<dbReference type="GO" id="GO:0016887">
    <property type="term" value="F:ATP hydrolysis activity"/>
    <property type="evidence" value="ECO:0007669"/>
    <property type="project" value="InterPro"/>
</dbReference>
<dbReference type="GO" id="GO:0003697">
    <property type="term" value="F:single-stranded DNA binding"/>
    <property type="evidence" value="ECO:0007669"/>
    <property type="project" value="TreeGrafter"/>
</dbReference>
<dbReference type="GO" id="GO:0030915">
    <property type="term" value="C:Smc5-Smc6 complex"/>
    <property type="evidence" value="ECO:0007669"/>
    <property type="project" value="TreeGrafter"/>
</dbReference>
<dbReference type="PANTHER" id="PTHR45916">
    <property type="entry name" value="STRUCTURAL MAINTENANCE OF CHROMOSOMES PROTEIN 5"/>
    <property type="match status" value="1"/>
</dbReference>
<comment type="caution">
    <text evidence="6">The sequence shown here is derived from an EMBL/GenBank/DDBJ whole genome shotgun (WGS) entry which is preliminary data.</text>
</comment>
<proteinExistence type="inferred from homology"/>
<evidence type="ECO:0000256" key="3">
    <source>
        <dbReference type="ARBA" id="ARBA00023054"/>
    </source>
</evidence>
<feature type="domain" description="Rad50/SbcC-type AAA" evidence="5">
    <location>
        <begin position="38"/>
        <end position="276"/>
    </location>
</feature>
<sequence>MTQKLYGDEHQLQFTDSNKKIKLKEVNYRKYKTGNIISIELQNIMVYTKGKFMFDSNLNMILGANGSGKSTVLCSINIVLDGSLANIGRASEMDHFIKKDCDQGAITIALKSDYNVVAKIFSETELSSLNIKPSDQTVRITRRLYRFAQKSSKKYDYYINGKKIKTDSAIKLLVKGFNIQLDNLTQFLSQERAREFSNLNQKELLKTTLKSISMDTYNEWNSLSEVETNKNRLAHVITEQQRKLDEANEEKTFLEKKVEENERYSNLQREIKQYDNLLALVKYDEIRKGTQKAEADYEKCVAAFESKSNELKKILKSEKIYSKIKDKVNDEITKFEKEAREHVRSTYNNNNEINSWKHKANEEIANLKHFDSIKRKYETECQKYRTAIEDIEKQISEFVIEEKSDYDQWKQDRLKIGGNRRNLDGELQEETNFITSLKRKQNTAEFEIKKLQNSLTGKDPLLKLDSDDQKRFKTALDAANQKGFKDDVLPPAVACLEVVDDRYADFMNVAISRNTSLAVTFATLEAKNAMGKFISSNLGLNTYLLEQTPIPSPPISIEQLKKLGFDGYASDFLEGHSKVRKMVIEKNRLYRTPVRMNDLDQIMIDKLKRLVDNNGRLIFNQVFAGRSSYKFIKSKYDGQVSVSSFNIQSGRHYRKTGSIVLDDLKKQTQESIAHINKSIERINGEIVERENKINAIRIQLLRLSEEGNEIVEKIKKYEIQAKIHSDLHRQKERFEKNLENAKKKVEEFSDSKTQDMKAKVIKNVLNFKINQSLAILKPIKPLAEDAAKSFYSRQKKRLILQSLENEQLLNQGETGVLQREYKELERQVAETKEFLDEAKNDDVRKSLEKRVSSYSKQDIKALKHLAASIDPLTTTVVATALRSKNSELQGLHFDDESENRLKEISHTIKVINAELPKLQAAFDTASSEFAARDGALKNLVETTVNGISEKFESLFKNVGCKGKVTLSDLSQPYKDWEIEIQVAFRLNAQMQKLSGKTHSGGEQSVSTMLYLISLQRYTKAPFTVIDEINQGMDANNERKIHEILVKETCSSNEGEGAQYILITPKLLTNLYYDYGMQCNIIFAGLEMPDVDKDSHLLNLGAAPMYELP</sequence>
<dbReference type="GO" id="GO:0000724">
    <property type="term" value="P:double-strand break repair via homologous recombination"/>
    <property type="evidence" value="ECO:0007669"/>
    <property type="project" value="TreeGrafter"/>
</dbReference>
<dbReference type="PANTHER" id="PTHR45916:SF1">
    <property type="entry name" value="STRUCTURAL MAINTENANCE OF CHROMOSOMES PROTEIN 5"/>
    <property type="match status" value="1"/>
</dbReference>